<evidence type="ECO:0000313" key="3">
    <source>
        <dbReference type="Proteomes" id="UP001156560"/>
    </source>
</evidence>
<dbReference type="InterPro" id="IPR011089">
    <property type="entry name" value="GmrSD_C"/>
</dbReference>
<feature type="domain" description="Excalibur calcium-binding" evidence="1">
    <location>
        <begin position="210"/>
        <end position="246"/>
    </location>
</feature>
<evidence type="ECO:0000313" key="2">
    <source>
        <dbReference type="EMBL" id="WAT93669.1"/>
    </source>
</evidence>
<dbReference type="EMBL" id="CP114196">
    <property type="protein sequence ID" value="WAT93669.1"/>
    <property type="molecule type" value="Genomic_DNA"/>
</dbReference>
<dbReference type="Pfam" id="PF07510">
    <property type="entry name" value="GmrSD_C"/>
    <property type="match status" value="1"/>
</dbReference>
<dbReference type="Pfam" id="PF05901">
    <property type="entry name" value="Excalibur"/>
    <property type="match status" value="1"/>
</dbReference>
<geneLocation type="plasmid" evidence="2 3">
    <name>pHLA</name>
</geneLocation>
<name>A0AA47JMS7_VIBPH</name>
<keyword evidence="2" id="KW-0614">Plasmid</keyword>
<dbReference type="SMART" id="SM00894">
    <property type="entry name" value="Excalibur"/>
    <property type="match status" value="1"/>
</dbReference>
<dbReference type="AlphaFoldDB" id="A0AA47JMS7"/>
<sequence>MKRISKAVLTSILLVSFDAYSSEIWRGLIVKPENRCSPYDKSQQYNYSQRVEDHIVSSMGGLIYGPYTGSYFESDRYTDIEHIVSTSEAHDSGMCSQSSERRIQFASDLLNLTLASPTVNRCGDNGKCGKDAGEWLPQKNRCWFANRVVEVKLKYALSVDRREVETLDSVLRNCTSTEMIVHEPAEESIKTTRNVSKSAPLLMYDEDNNGRITCKEAIRNGIAPVRRSHPAYSYMNDRDGDGVVCE</sequence>
<evidence type="ECO:0000259" key="1">
    <source>
        <dbReference type="SMART" id="SM00894"/>
    </source>
</evidence>
<dbReference type="RefSeq" id="WP_025634890.1">
    <property type="nucleotide sequence ID" value="NZ_CP114196.1"/>
</dbReference>
<gene>
    <name evidence="2" type="ORF">O1Q84_26490</name>
</gene>
<dbReference type="Proteomes" id="UP001156560">
    <property type="component" value="Plasmid pHLA"/>
</dbReference>
<dbReference type="InterPro" id="IPR008613">
    <property type="entry name" value="Excalibur_Ca-bd_domain"/>
</dbReference>
<protein>
    <submittedName>
        <fullName evidence="2">Excalibur calcium-binding domain-containing protein</fullName>
    </submittedName>
</protein>
<organism evidence="2 3">
    <name type="scientific">Vibrio parahaemolyticus</name>
    <dbReference type="NCBI Taxonomy" id="670"/>
    <lineage>
        <taxon>Bacteria</taxon>
        <taxon>Pseudomonadati</taxon>
        <taxon>Pseudomonadota</taxon>
        <taxon>Gammaproteobacteria</taxon>
        <taxon>Vibrionales</taxon>
        <taxon>Vibrionaceae</taxon>
        <taxon>Vibrio</taxon>
    </lineage>
</organism>
<proteinExistence type="predicted"/>
<accession>A0AA47JMS7</accession>
<reference evidence="2" key="1">
    <citation type="submission" date="2022-12" db="EMBL/GenBank/DDBJ databases">
        <title>Vibrio parahaemolyticus become highly virulent by producing novel Tc toxins.</title>
        <authorList>
            <person name="Yang F."/>
            <person name="You Y."/>
            <person name="Lai Q."/>
            <person name="Xu L."/>
            <person name="Li F."/>
        </authorList>
    </citation>
    <scope>NUCLEOTIDE SEQUENCE</scope>
    <source>
        <strain evidence="2">Vp-HL-202005</strain>
        <plasmid evidence="2">pHLA</plasmid>
    </source>
</reference>